<keyword evidence="2" id="KW-1185">Reference proteome</keyword>
<dbReference type="EMBL" id="CM056813">
    <property type="protein sequence ID" value="KAJ8641429.1"/>
    <property type="molecule type" value="Genomic_DNA"/>
</dbReference>
<gene>
    <name evidence="1" type="ORF">MRB53_018123</name>
</gene>
<accession>A0ACC2M7X7</accession>
<dbReference type="Proteomes" id="UP001234297">
    <property type="component" value="Chromosome 5"/>
</dbReference>
<evidence type="ECO:0000313" key="1">
    <source>
        <dbReference type="EMBL" id="KAJ8641429.1"/>
    </source>
</evidence>
<reference evidence="1 2" key="1">
    <citation type="journal article" date="2022" name="Hortic Res">
        <title>A haplotype resolved chromosomal level avocado genome allows analysis of novel avocado genes.</title>
        <authorList>
            <person name="Nath O."/>
            <person name="Fletcher S.J."/>
            <person name="Hayward A."/>
            <person name="Shaw L.M."/>
            <person name="Masouleh A.K."/>
            <person name="Furtado A."/>
            <person name="Henry R.J."/>
            <person name="Mitter N."/>
        </authorList>
    </citation>
    <scope>NUCLEOTIDE SEQUENCE [LARGE SCALE GENOMIC DNA]</scope>
    <source>
        <strain evidence="2">cv. Hass</strain>
    </source>
</reference>
<name>A0ACC2M7X7_PERAE</name>
<sequence>MVMAIEHLHFWVAPAVGLLDKVVKHLFGEEYGVKKLEGLGLSRPLMFTMRRPRKFEGGNRGHGEPYLHKPELA</sequence>
<organism evidence="1 2">
    <name type="scientific">Persea americana</name>
    <name type="common">Avocado</name>
    <dbReference type="NCBI Taxonomy" id="3435"/>
    <lineage>
        <taxon>Eukaryota</taxon>
        <taxon>Viridiplantae</taxon>
        <taxon>Streptophyta</taxon>
        <taxon>Embryophyta</taxon>
        <taxon>Tracheophyta</taxon>
        <taxon>Spermatophyta</taxon>
        <taxon>Magnoliopsida</taxon>
        <taxon>Magnoliidae</taxon>
        <taxon>Laurales</taxon>
        <taxon>Lauraceae</taxon>
        <taxon>Persea</taxon>
    </lineage>
</organism>
<proteinExistence type="predicted"/>
<comment type="caution">
    <text evidence="1">The sequence shown here is derived from an EMBL/GenBank/DDBJ whole genome shotgun (WGS) entry which is preliminary data.</text>
</comment>
<evidence type="ECO:0000313" key="2">
    <source>
        <dbReference type="Proteomes" id="UP001234297"/>
    </source>
</evidence>
<protein>
    <submittedName>
        <fullName evidence="1">Uncharacterized protein</fullName>
    </submittedName>
</protein>